<evidence type="ECO:0000256" key="4">
    <source>
        <dbReference type="ARBA" id="ARBA00022496"/>
    </source>
</evidence>
<dbReference type="EMBL" id="JAAVJH010000003">
    <property type="protein sequence ID" value="NJR78300.1"/>
    <property type="molecule type" value="Genomic_DNA"/>
</dbReference>
<keyword evidence="2 12" id="KW-0813">Transport</keyword>
<evidence type="ECO:0000259" key="16">
    <source>
        <dbReference type="Pfam" id="PF00593"/>
    </source>
</evidence>
<evidence type="ECO:0000313" key="19">
    <source>
        <dbReference type="Proteomes" id="UP000732399"/>
    </source>
</evidence>
<comment type="subcellular location">
    <subcellularLocation>
        <location evidence="1 12">Cell outer membrane</location>
        <topology evidence="1 12">Multi-pass membrane protein</topology>
    </subcellularLocation>
</comment>
<feature type="region of interest" description="Disordered" evidence="15">
    <location>
        <begin position="19"/>
        <end position="55"/>
    </location>
</feature>
<keyword evidence="3 12" id="KW-1134">Transmembrane beta strand</keyword>
<keyword evidence="18" id="KW-0675">Receptor</keyword>
<dbReference type="PANTHER" id="PTHR32552:SF81">
    <property type="entry name" value="TONB-DEPENDENT OUTER MEMBRANE RECEPTOR"/>
    <property type="match status" value="1"/>
</dbReference>
<dbReference type="Gene3D" id="2.40.170.20">
    <property type="entry name" value="TonB-dependent receptor, beta-barrel domain"/>
    <property type="match status" value="1"/>
</dbReference>
<dbReference type="InterPro" id="IPR036942">
    <property type="entry name" value="Beta-barrel_TonB_sf"/>
</dbReference>
<feature type="domain" description="TonB-dependent receptor-like beta-barrel" evidence="16">
    <location>
        <begin position="295"/>
        <end position="795"/>
    </location>
</feature>
<dbReference type="PANTHER" id="PTHR32552">
    <property type="entry name" value="FERRICHROME IRON RECEPTOR-RELATED"/>
    <property type="match status" value="1"/>
</dbReference>
<keyword evidence="7" id="KW-0408">Iron</keyword>
<dbReference type="Pfam" id="PF07715">
    <property type="entry name" value="Plug"/>
    <property type="match status" value="1"/>
</dbReference>
<evidence type="ECO:0000313" key="18">
    <source>
        <dbReference type="EMBL" id="NJR78300.1"/>
    </source>
</evidence>
<keyword evidence="9 14" id="KW-0798">TonB box</keyword>
<name>A0ABX1CJX6_9SPHN</name>
<comment type="caution">
    <text evidence="18">The sequence shown here is derived from an EMBL/GenBank/DDBJ whole genome shotgun (WGS) entry which is preliminary data.</text>
</comment>
<keyword evidence="4" id="KW-0410">Iron transport</keyword>
<keyword evidence="6" id="KW-0732">Signal</keyword>
<evidence type="ECO:0000256" key="2">
    <source>
        <dbReference type="ARBA" id="ARBA00022448"/>
    </source>
</evidence>
<evidence type="ECO:0000256" key="13">
    <source>
        <dbReference type="PROSITE-ProRule" id="PRU10144"/>
    </source>
</evidence>
<keyword evidence="5 12" id="KW-0812">Transmembrane</keyword>
<organism evidence="18 19">
    <name type="scientific">Sphingomonas corticis</name>
    <dbReference type="NCBI Taxonomy" id="2722791"/>
    <lineage>
        <taxon>Bacteria</taxon>
        <taxon>Pseudomonadati</taxon>
        <taxon>Pseudomonadota</taxon>
        <taxon>Alphaproteobacteria</taxon>
        <taxon>Sphingomonadales</taxon>
        <taxon>Sphingomonadaceae</taxon>
        <taxon>Sphingomonas</taxon>
    </lineage>
</organism>
<dbReference type="InterPro" id="IPR000531">
    <property type="entry name" value="Beta-barrel_TonB"/>
</dbReference>
<evidence type="ECO:0000256" key="11">
    <source>
        <dbReference type="ARBA" id="ARBA00023237"/>
    </source>
</evidence>
<feature type="short sequence motif" description="TonB C-terminal box" evidence="13">
    <location>
        <begin position="816"/>
        <end position="833"/>
    </location>
</feature>
<accession>A0ABX1CJX6</accession>
<evidence type="ECO:0000256" key="5">
    <source>
        <dbReference type="ARBA" id="ARBA00022692"/>
    </source>
</evidence>
<evidence type="ECO:0000256" key="3">
    <source>
        <dbReference type="ARBA" id="ARBA00022452"/>
    </source>
</evidence>
<comment type="similarity">
    <text evidence="12 14">Belongs to the TonB-dependent receptor family.</text>
</comment>
<keyword evidence="19" id="KW-1185">Reference proteome</keyword>
<feature type="compositionally biased region" description="Low complexity" evidence="15">
    <location>
        <begin position="29"/>
        <end position="42"/>
    </location>
</feature>
<sequence>MSITLAMLLAAQTGEAIAPQVPSPPAPPVVVGAPDAPATTPGDPDRTEAEVQRSSAAADVVVTARRRAEQAQNVPIPISVVGVKELDATGSFNVQRLQQLQPTLQFYSTNPRNSSVNIRGLGAPLGLTNDGIDQGVGVYIDQVYLSRVAAATLDFLDVQQIETLRGPQGTLYGKNTVAGAINITSRAPSFTFEGRAEVTVGNLEFKQAKASVSGPITDQVAIRLGLAATSRRGTVFNVATGNYVNEQDNVGLRTAILYKPSEDLSFTLAGDYSRQNPECCAQVFVRVGSTQRAANRQFDALAAALNYEPPSRDAFDRVTDLDADLNARNELGGLSLRGEYALGEGTLTSVTAYRFWKWLPANDRDFTGLPITTLSQNPTRQDQYTQEFRYAGEGKGFDYVVGLFGFYQDIHTTGTQRQGAAASRWLIAPPAGGCVAGSTALACDPSVLDGLTASNDIRLKNFSGAIFGKLNWNVTDQITLSPGARLNYDDKVGSYVSIVRDAAGNLVPYSGGTARQAAQRDAIQPQAFEDEAFRAWNATYDITASYKPSRDVLVYGTYAHTFKSGGLNLNGVPVVNGVVQTQLAQIDPEKVDHFELGAKTQFWDRRVTLNVTGYWTQISDYQAIVNNQSTSTLRGYLANAGKVRVRGVEADFSVRPSDRFTLYVNGAFSDAKYLDFENAPCPPERSGGPAAPIGSPGGAAGVPGAQSPVLCDISGQWLPGISKFAFSYGGEYNLPAQVFGNDGEAYVGIDANSRTKFSSNASRSIYTDIDGYTLANVRAGFRTDSGVNVFGWVRNAFDTEYYEVLATTPGNTGLIAGNVGDPRTYGLTVGLSF</sequence>
<keyword evidence="8" id="KW-0406">Ion transport</keyword>
<feature type="domain" description="TonB-dependent receptor plug" evidence="17">
    <location>
        <begin position="71"/>
        <end position="180"/>
    </location>
</feature>
<dbReference type="InterPro" id="IPR010917">
    <property type="entry name" value="TonB_rcpt_CS"/>
</dbReference>
<evidence type="ECO:0000256" key="1">
    <source>
        <dbReference type="ARBA" id="ARBA00004571"/>
    </source>
</evidence>
<evidence type="ECO:0000256" key="12">
    <source>
        <dbReference type="PROSITE-ProRule" id="PRU01360"/>
    </source>
</evidence>
<dbReference type="PROSITE" id="PS52016">
    <property type="entry name" value="TONB_DEPENDENT_REC_3"/>
    <property type="match status" value="1"/>
</dbReference>
<evidence type="ECO:0000256" key="10">
    <source>
        <dbReference type="ARBA" id="ARBA00023136"/>
    </source>
</evidence>
<reference evidence="18 19" key="1">
    <citation type="submission" date="2020-03" db="EMBL/GenBank/DDBJ databases">
        <authorList>
            <person name="Wang L."/>
            <person name="He N."/>
            <person name="Li Y."/>
            <person name="Fang Y."/>
            <person name="Zhang F."/>
        </authorList>
    </citation>
    <scope>NUCLEOTIDE SEQUENCE [LARGE SCALE GENOMIC DNA]</scope>
    <source>
        <strain evidence="18 19">36D10-4-7</strain>
    </source>
</reference>
<dbReference type="InterPro" id="IPR039426">
    <property type="entry name" value="TonB-dep_rcpt-like"/>
</dbReference>
<dbReference type="InterPro" id="IPR012910">
    <property type="entry name" value="Plug_dom"/>
</dbReference>
<evidence type="ECO:0000256" key="8">
    <source>
        <dbReference type="ARBA" id="ARBA00023065"/>
    </source>
</evidence>
<keyword evidence="10 12" id="KW-0472">Membrane</keyword>
<dbReference type="SUPFAM" id="SSF56935">
    <property type="entry name" value="Porins"/>
    <property type="match status" value="1"/>
</dbReference>
<dbReference type="PROSITE" id="PS01156">
    <property type="entry name" value="TONB_DEPENDENT_REC_2"/>
    <property type="match status" value="1"/>
</dbReference>
<proteinExistence type="inferred from homology"/>
<evidence type="ECO:0000259" key="17">
    <source>
        <dbReference type="Pfam" id="PF07715"/>
    </source>
</evidence>
<evidence type="ECO:0000256" key="15">
    <source>
        <dbReference type="SAM" id="MobiDB-lite"/>
    </source>
</evidence>
<gene>
    <name evidence="18" type="ORF">HBH26_06665</name>
</gene>
<evidence type="ECO:0000256" key="6">
    <source>
        <dbReference type="ARBA" id="ARBA00022729"/>
    </source>
</evidence>
<evidence type="ECO:0000256" key="9">
    <source>
        <dbReference type="ARBA" id="ARBA00023077"/>
    </source>
</evidence>
<protein>
    <submittedName>
        <fullName evidence="18">TonB-dependent receptor</fullName>
    </submittedName>
</protein>
<dbReference type="Pfam" id="PF00593">
    <property type="entry name" value="TonB_dep_Rec_b-barrel"/>
    <property type="match status" value="1"/>
</dbReference>
<evidence type="ECO:0000256" key="14">
    <source>
        <dbReference type="RuleBase" id="RU003357"/>
    </source>
</evidence>
<evidence type="ECO:0000256" key="7">
    <source>
        <dbReference type="ARBA" id="ARBA00023004"/>
    </source>
</evidence>
<dbReference type="Proteomes" id="UP000732399">
    <property type="component" value="Unassembled WGS sequence"/>
</dbReference>
<keyword evidence="11 12" id="KW-0998">Cell outer membrane</keyword>